<dbReference type="Proteomes" id="UP001165064">
    <property type="component" value="Unassembled WGS sequence"/>
</dbReference>
<evidence type="ECO:0000313" key="2">
    <source>
        <dbReference type="Proteomes" id="UP001165064"/>
    </source>
</evidence>
<proteinExistence type="predicted"/>
<keyword evidence="2" id="KW-1185">Reference proteome</keyword>
<organism evidence="1 2">
    <name type="scientific">Ambrosiozyma monospora</name>
    <name type="common">Yeast</name>
    <name type="synonym">Endomycopsis monosporus</name>
    <dbReference type="NCBI Taxonomy" id="43982"/>
    <lineage>
        <taxon>Eukaryota</taxon>
        <taxon>Fungi</taxon>
        <taxon>Dikarya</taxon>
        <taxon>Ascomycota</taxon>
        <taxon>Saccharomycotina</taxon>
        <taxon>Pichiomycetes</taxon>
        <taxon>Pichiales</taxon>
        <taxon>Pichiaceae</taxon>
        <taxon>Ambrosiozyma</taxon>
    </lineage>
</organism>
<name>A0ACB5TNE0_AMBMO</name>
<dbReference type="EMBL" id="BSXS01008105">
    <property type="protein sequence ID" value="GME91464.1"/>
    <property type="molecule type" value="Genomic_DNA"/>
</dbReference>
<reference evidence="1" key="1">
    <citation type="submission" date="2023-04" db="EMBL/GenBank/DDBJ databases">
        <title>Ambrosiozyma monospora NBRC 10751.</title>
        <authorList>
            <person name="Ichikawa N."/>
            <person name="Sato H."/>
            <person name="Tonouchi N."/>
        </authorList>
    </citation>
    <scope>NUCLEOTIDE SEQUENCE</scope>
    <source>
        <strain evidence="1">NBRC 10751</strain>
    </source>
</reference>
<protein>
    <submittedName>
        <fullName evidence="1">Unnamed protein product</fullName>
    </submittedName>
</protein>
<accession>A0ACB5TNE0</accession>
<sequence length="287" mass="33857">MPKAAKKSSKTSAFVKKLASNDRKTRDQALETLKKFLSTRASSRPFSELELQKLWKGLYYTMWYCDRPRPQQRLANDLASLFSECIPADNFTMFVQAFWVVMIKEWPDLDQWRIDKFYMLMRYVVRESFVKLKNEKWNEELVDSYIKCLSEGVLSGDVKIPNGIVFHIVDVWLDEFERVIFEKDNDSNEDDDEEKEEEEEESENEDNDDKEQLLVDVPTEKLLVPFRSIRKDALMKVLREKVRDDMLLDPRLQSLGIESGEKTKKSTEKDESEEDESDDEKWNGFGN</sequence>
<evidence type="ECO:0000313" key="1">
    <source>
        <dbReference type="EMBL" id="GME91464.1"/>
    </source>
</evidence>
<gene>
    <name evidence="1" type="ORF">Amon02_000891200</name>
</gene>
<comment type="caution">
    <text evidence="1">The sequence shown here is derived from an EMBL/GenBank/DDBJ whole genome shotgun (WGS) entry which is preliminary data.</text>
</comment>